<feature type="compositionally biased region" description="Basic and acidic residues" evidence="1">
    <location>
        <begin position="1"/>
        <end position="15"/>
    </location>
</feature>
<sequence>MGRRASELAEPRDLRGTAPQPTPKTLEKPNHCSRLSYIAAALAGSPGTRVAIAAIATDHDLVDEDIVAAVAGTQDAQTGSSSGDEDRLDEAAATRAYSADEVAVAFGLIRRFCGDMK</sequence>
<name>A0A9D4Q3J6_RHISA</name>
<protein>
    <submittedName>
        <fullName evidence="2">Uncharacterized protein</fullName>
    </submittedName>
</protein>
<proteinExistence type="predicted"/>
<evidence type="ECO:0000256" key="1">
    <source>
        <dbReference type="SAM" id="MobiDB-lite"/>
    </source>
</evidence>
<dbReference type="EMBL" id="JABSTV010001249">
    <property type="protein sequence ID" value="KAH7963445.1"/>
    <property type="molecule type" value="Genomic_DNA"/>
</dbReference>
<gene>
    <name evidence="2" type="ORF">HPB52_021212</name>
</gene>
<dbReference type="Proteomes" id="UP000821837">
    <property type="component" value="Chromosome 3"/>
</dbReference>
<reference evidence="2" key="2">
    <citation type="submission" date="2021-09" db="EMBL/GenBank/DDBJ databases">
        <authorList>
            <person name="Jia N."/>
            <person name="Wang J."/>
            <person name="Shi W."/>
            <person name="Du L."/>
            <person name="Sun Y."/>
            <person name="Zhan W."/>
            <person name="Jiang J."/>
            <person name="Wang Q."/>
            <person name="Zhang B."/>
            <person name="Ji P."/>
            <person name="Sakyi L.B."/>
            <person name="Cui X."/>
            <person name="Yuan T."/>
            <person name="Jiang B."/>
            <person name="Yang W."/>
            <person name="Lam T.T.-Y."/>
            <person name="Chang Q."/>
            <person name="Ding S."/>
            <person name="Wang X."/>
            <person name="Zhu J."/>
            <person name="Ruan X."/>
            <person name="Zhao L."/>
            <person name="Wei J."/>
            <person name="Que T."/>
            <person name="Du C."/>
            <person name="Cheng J."/>
            <person name="Dai P."/>
            <person name="Han X."/>
            <person name="Huang E."/>
            <person name="Gao Y."/>
            <person name="Liu J."/>
            <person name="Shao H."/>
            <person name="Ye R."/>
            <person name="Li L."/>
            <person name="Wei W."/>
            <person name="Wang X."/>
            <person name="Wang C."/>
            <person name="Huo Q."/>
            <person name="Li W."/>
            <person name="Guo W."/>
            <person name="Chen H."/>
            <person name="Chen S."/>
            <person name="Zhou L."/>
            <person name="Zhou L."/>
            <person name="Ni X."/>
            <person name="Tian J."/>
            <person name="Zhou Y."/>
            <person name="Sheng Y."/>
            <person name="Liu T."/>
            <person name="Pan Y."/>
            <person name="Xia L."/>
            <person name="Li J."/>
            <person name="Zhao F."/>
            <person name="Cao W."/>
        </authorList>
    </citation>
    <scope>NUCLEOTIDE SEQUENCE</scope>
    <source>
        <strain evidence="2">Rsan-2018</strain>
        <tissue evidence="2">Larvae</tissue>
    </source>
</reference>
<dbReference type="AlphaFoldDB" id="A0A9D4Q3J6"/>
<evidence type="ECO:0000313" key="2">
    <source>
        <dbReference type="EMBL" id="KAH7963445.1"/>
    </source>
</evidence>
<feature type="region of interest" description="Disordered" evidence="1">
    <location>
        <begin position="1"/>
        <end position="30"/>
    </location>
</feature>
<comment type="caution">
    <text evidence="2">The sequence shown here is derived from an EMBL/GenBank/DDBJ whole genome shotgun (WGS) entry which is preliminary data.</text>
</comment>
<organism evidence="2 3">
    <name type="scientific">Rhipicephalus sanguineus</name>
    <name type="common">Brown dog tick</name>
    <name type="synonym">Ixodes sanguineus</name>
    <dbReference type="NCBI Taxonomy" id="34632"/>
    <lineage>
        <taxon>Eukaryota</taxon>
        <taxon>Metazoa</taxon>
        <taxon>Ecdysozoa</taxon>
        <taxon>Arthropoda</taxon>
        <taxon>Chelicerata</taxon>
        <taxon>Arachnida</taxon>
        <taxon>Acari</taxon>
        <taxon>Parasitiformes</taxon>
        <taxon>Ixodida</taxon>
        <taxon>Ixodoidea</taxon>
        <taxon>Ixodidae</taxon>
        <taxon>Rhipicephalinae</taxon>
        <taxon>Rhipicephalus</taxon>
        <taxon>Rhipicephalus</taxon>
    </lineage>
</organism>
<reference evidence="2" key="1">
    <citation type="journal article" date="2020" name="Cell">
        <title>Large-Scale Comparative Analyses of Tick Genomes Elucidate Their Genetic Diversity and Vector Capacities.</title>
        <authorList>
            <consortium name="Tick Genome and Microbiome Consortium (TIGMIC)"/>
            <person name="Jia N."/>
            <person name="Wang J."/>
            <person name="Shi W."/>
            <person name="Du L."/>
            <person name="Sun Y."/>
            <person name="Zhan W."/>
            <person name="Jiang J.F."/>
            <person name="Wang Q."/>
            <person name="Zhang B."/>
            <person name="Ji P."/>
            <person name="Bell-Sakyi L."/>
            <person name="Cui X.M."/>
            <person name="Yuan T.T."/>
            <person name="Jiang B.G."/>
            <person name="Yang W.F."/>
            <person name="Lam T.T."/>
            <person name="Chang Q.C."/>
            <person name="Ding S.J."/>
            <person name="Wang X.J."/>
            <person name="Zhu J.G."/>
            <person name="Ruan X.D."/>
            <person name="Zhao L."/>
            <person name="Wei J.T."/>
            <person name="Ye R.Z."/>
            <person name="Que T.C."/>
            <person name="Du C.H."/>
            <person name="Zhou Y.H."/>
            <person name="Cheng J.X."/>
            <person name="Dai P.F."/>
            <person name="Guo W.B."/>
            <person name="Han X.H."/>
            <person name="Huang E.J."/>
            <person name="Li L.F."/>
            <person name="Wei W."/>
            <person name="Gao Y.C."/>
            <person name="Liu J.Z."/>
            <person name="Shao H.Z."/>
            <person name="Wang X."/>
            <person name="Wang C.C."/>
            <person name="Yang T.C."/>
            <person name="Huo Q.B."/>
            <person name="Li W."/>
            <person name="Chen H.Y."/>
            <person name="Chen S.E."/>
            <person name="Zhou L.G."/>
            <person name="Ni X.B."/>
            <person name="Tian J.H."/>
            <person name="Sheng Y."/>
            <person name="Liu T."/>
            <person name="Pan Y.S."/>
            <person name="Xia L.Y."/>
            <person name="Li J."/>
            <person name="Zhao F."/>
            <person name="Cao W.C."/>
        </authorList>
    </citation>
    <scope>NUCLEOTIDE SEQUENCE</scope>
    <source>
        <strain evidence="2">Rsan-2018</strain>
    </source>
</reference>
<evidence type="ECO:0000313" key="3">
    <source>
        <dbReference type="Proteomes" id="UP000821837"/>
    </source>
</evidence>
<keyword evidence="3" id="KW-1185">Reference proteome</keyword>
<accession>A0A9D4Q3J6</accession>